<dbReference type="AlphaFoldDB" id="A0A7W1T492"/>
<proteinExistence type="predicted"/>
<dbReference type="InterPro" id="IPR010712">
    <property type="entry name" value="Arsenical-R_ArsD"/>
</dbReference>
<dbReference type="GO" id="GO:0046685">
    <property type="term" value="P:response to arsenic-containing substance"/>
    <property type="evidence" value="ECO:0007669"/>
    <property type="project" value="InterPro"/>
</dbReference>
<evidence type="ECO:0000313" key="2">
    <source>
        <dbReference type="Proteomes" id="UP000548787"/>
    </source>
</evidence>
<accession>A0A7W1T492</accession>
<sequence length="107" mass="12037">MEISYYCLQDNGNLELEIFKSIHNDSFSKASFEFTGEEIKTYLYIKSESEIPFLKNKLVHAELEENGSKILPIVIVNGTIVRRGGLLNPDELSELLGIGIAIQIDDC</sequence>
<dbReference type="GO" id="GO:0045892">
    <property type="term" value="P:negative regulation of DNA-templated transcription"/>
    <property type="evidence" value="ECO:0007669"/>
    <property type="project" value="InterPro"/>
</dbReference>
<reference evidence="1 2" key="1">
    <citation type="submission" date="2020-08" db="EMBL/GenBank/DDBJ databases">
        <title>Listeria ohnekaius sp. nov. and Listeria portnoyii sp. nov. isolated from non-agricultural and natural environments.</title>
        <authorList>
            <person name="Weller D."/>
            <person name="Belias A.M."/>
            <person name="Liao J."/>
            <person name="Guo S."/>
            <person name="Orsi R.H."/>
            <person name="Wiedmann M."/>
        </authorList>
    </citation>
    <scope>NUCLEOTIDE SEQUENCE [LARGE SCALE GENOMIC DNA]</scope>
    <source>
        <strain evidence="1 2">FSL W9-0585</strain>
    </source>
</reference>
<name>A0A7W1T492_9LIST</name>
<dbReference type="GO" id="GO:0003677">
    <property type="term" value="F:DNA binding"/>
    <property type="evidence" value="ECO:0007669"/>
    <property type="project" value="InterPro"/>
</dbReference>
<organism evidence="1 2">
    <name type="scientific">Listeria rustica</name>
    <dbReference type="NCBI Taxonomy" id="2713503"/>
    <lineage>
        <taxon>Bacteria</taxon>
        <taxon>Bacillati</taxon>
        <taxon>Bacillota</taxon>
        <taxon>Bacilli</taxon>
        <taxon>Bacillales</taxon>
        <taxon>Listeriaceae</taxon>
        <taxon>Listeria</taxon>
    </lineage>
</organism>
<comment type="caution">
    <text evidence="1">The sequence shown here is derived from an EMBL/GenBank/DDBJ whole genome shotgun (WGS) entry which is preliminary data.</text>
</comment>
<dbReference type="Gene3D" id="3.40.30.10">
    <property type="entry name" value="Glutaredoxin"/>
    <property type="match status" value="1"/>
</dbReference>
<protein>
    <submittedName>
        <fullName evidence="1">Arsenic metallochaperone ArsD family protein</fullName>
    </submittedName>
</protein>
<dbReference type="RefSeq" id="WP_181675351.1">
    <property type="nucleotide sequence ID" value="NZ_JABJVM010000002.1"/>
</dbReference>
<dbReference type="EMBL" id="JABJVM010000002">
    <property type="protein sequence ID" value="MBA3925092.1"/>
    <property type="molecule type" value="Genomic_DNA"/>
</dbReference>
<evidence type="ECO:0000313" key="1">
    <source>
        <dbReference type="EMBL" id="MBA3925092.1"/>
    </source>
</evidence>
<dbReference type="Pfam" id="PF06953">
    <property type="entry name" value="ArsD"/>
    <property type="match status" value="1"/>
</dbReference>
<dbReference type="Proteomes" id="UP000548787">
    <property type="component" value="Unassembled WGS sequence"/>
</dbReference>
<gene>
    <name evidence="1" type="ORF">HPK16_01960</name>
</gene>
<keyword evidence="2" id="KW-1185">Reference proteome</keyword>